<evidence type="ECO:0000313" key="2">
    <source>
        <dbReference type="WBParaSite" id="PS1159_v2.g16745.t1"/>
    </source>
</evidence>
<accession>A0AC35FET6</accession>
<dbReference type="Proteomes" id="UP000887580">
    <property type="component" value="Unplaced"/>
</dbReference>
<dbReference type="WBParaSite" id="PS1159_v2.g16745.t1">
    <property type="protein sequence ID" value="PS1159_v2.g16745.t1"/>
    <property type="gene ID" value="PS1159_v2.g16745"/>
</dbReference>
<reference evidence="2" key="1">
    <citation type="submission" date="2022-11" db="UniProtKB">
        <authorList>
            <consortium name="WormBaseParasite"/>
        </authorList>
    </citation>
    <scope>IDENTIFICATION</scope>
</reference>
<organism evidence="1 2">
    <name type="scientific">Panagrolaimus sp. PS1159</name>
    <dbReference type="NCBI Taxonomy" id="55785"/>
    <lineage>
        <taxon>Eukaryota</taxon>
        <taxon>Metazoa</taxon>
        <taxon>Ecdysozoa</taxon>
        <taxon>Nematoda</taxon>
        <taxon>Chromadorea</taxon>
        <taxon>Rhabditida</taxon>
        <taxon>Tylenchina</taxon>
        <taxon>Panagrolaimomorpha</taxon>
        <taxon>Panagrolaimoidea</taxon>
        <taxon>Panagrolaimidae</taxon>
        <taxon>Panagrolaimus</taxon>
    </lineage>
</organism>
<sequence length="265" mass="31012">MFQVFSDEDEEVDKEIEARIFSIDFELRSYKELEELQYQGKADQVWKIVKKHLGNDRLVKYIHAYRQVQTKLNNAFTAIEENDLTKLKSMLDVELIQSRDPKVFSDEDEEVDKEIEARIFSIDFELRSYKELEELQYQGKADQVWKIVKKHLGNDRLVKYIHAYRQVQRHEIVEYIAQSFPKYLNIVDHVGRSAAHYAASAKNAIYDTLFDAGADVNFPDKDGYTASRYRNNPEHIVRPISNASGLTSSPIMMKRISMDDPSFDQ</sequence>
<name>A0AC35FET6_9BILA</name>
<evidence type="ECO:0000313" key="1">
    <source>
        <dbReference type="Proteomes" id="UP000887580"/>
    </source>
</evidence>
<protein>
    <submittedName>
        <fullName evidence="2">Uncharacterized protein</fullName>
    </submittedName>
</protein>
<proteinExistence type="predicted"/>